<dbReference type="CDD" id="cd22269">
    <property type="entry name" value="DPBB_EG45-like"/>
    <property type="match status" value="1"/>
</dbReference>
<dbReference type="Gene3D" id="2.40.40.10">
    <property type="entry name" value="RlpA-like domain"/>
    <property type="match status" value="1"/>
</dbReference>
<dbReference type="PROSITE" id="PS50842">
    <property type="entry name" value="EXPANSIN_EG45"/>
    <property type="match status" value="1"/>
</dbReference>
<gene>
    <name evidence="2" type="ORF">V6N12_071867</name>
</gene>
<keyword evidence="3" id="KW-1185">Reference proteome</keyword>
<dbReference type="PANTHER" id="PTHR47480:SF15">
    <property type="entry name" value="RARE LIPOPROTEIN A-LIKE DOUBLE-PSI BETA-BARREL PROTEIN"/>
    <property type="match status" value="1"/>
</dbReference>
<comment type="caution">
    <text evidence="2">The sequence shown here is derived from an EMBL/GenBank/DDBJ whole genome shotgun (WGS) entry which is preliminary data.</text>
</comment>
<dbReference type="Pfam" id="PF03330">
    <property type="entry name" value="DPBB_1"/>
    <property type="match status" value="1"/>
</dbReference>
<dbReference type="InterPro" id="IPR007112">
    <property type="entry name" value="Expansin/allergen_DPBB_dom"/>
</dbReference>
<dbReference type="InterPro" id="IPR036908">
    <property type="entry name" value="RlpA-like_sf"/>
</dbReference>
<dbReference type="EMBL" id="JBBPBM010000006">
    <property type="protein sequence ID" value="KAK8581652.1"/>
    <property type="molecule type" value="Genomic_DNA"/>
</dbReference>
<dbReference type="PANTHER" id="PTHR47480">
    <property type="entry name" value="EG45-LIKE DOMAIN CONTAINING PROTEIN"/>
    <property type="match status" value="1"/>
</dbReference>
<organism evidence="2 3">
    <name type="scientific">Hibiscus sabdariffa</name>
    <name type="common">roselle</name>
    <dbReference type="NCBI Taxonomy" id="183260"/>
    <lineage>
        <taxon>Eukaryota</taxon>
        <taxon>Viridiplantae</taxon>
        <taxon>Streptophyta</taxon>
        <taxon>Embryophyta</taxon>
        <taxon>Tracheophyta</taxon>
        <taxon>Spermatophyta</taxon>
        <taxon>Magnoliopsida</taxon>
        <taxon>eudicotyledons</taxon>
        <taxon>Gunneridae</taxon>
        <taxon>Pentapetalae</taxon>
        <taxon>rosids</taxon>
        <taxon>malvids</taxon>
        <taxon>Malvales</taxon>
        <taxon>Malvaceae</taxon>
        <taxon>Malvoideae</taxon>
        <taxon>Hibiscus</taxon>
    </lineage>
</organism>
<evidence type="ECO:0000259" key="1">
    <source>
        <dbReference type="PROSITE" id="PS50842"/>
    </source>
</evidence>
<proteinExistence type="predicted"/>
<protein>
    <recommendedName>
        <fullName evidence="1">Expansin-like EG45 domain-containing protein</fullName>
    </recommendedName>
</protein>
<evidence type="ECO:0000313" key="3">
    <source>
        <dbReference type="Proteomes" id="UP001472677"/>
    </source>
</evidence>
<dbReference type="Proteomes" id="UP001472677">
    <property type="component" value="Unassembled WGS sequence"/>
</dbReference>
<dbReference type="InterPro" id="IPR009009">
    <property type="entry name" value="RlpA-like_DPBB"/>
</dbReference>
<feature type="domain" description="Expansin-like EG45" evidence="1">
    <location>
        <begin position="76"/>
        <end position="176"/>
    </location>
</feature>
<sequence length="176" mass="18931">MQKISIAMLIYNYSLRHQLVLLEKSAALSLKFVGEMSKQQHPLRLWLFTIFFLATIVHPSFADVGTAAQYSPPYLPTACSGNDASQFPTNNLFAAAGDGIWDNGASCGRQYLVRCISAATPGTCNPSQTIQIRIVDRAESSVSRPSTNGATIILSTTAFGAIANPSAASVNIEFQQ</sequence>
<evidence type="ECO:0000313" key="2">
    <source>
        <dbReference type="EMBL" id="KAK8581652.1"/>
    </source>
</evidence>
<reference evidence="2 3" key="1">
    <citation type="journal article" date="2024" name="G3 (Bethesda)">
        <title>Genome assembly of Hibiscus sabdariffa L. provides insights into metabolisms of medicinal natural products.</title>
        <authorList>
            <person name="Kim T."/>
        </authorList>
    </citation>
    <scope>NUCLEOTIDE SEQUENCE [LARGE SCALE GENOMIC DNA]</scope>
    <source>
        <strain evidence="2">TK-2024</strain>
        <tissue evidence="2">Old leaves</tissue>
    </source>
</reference>
<name>A0ABR2FL16_9ROSI</name>
<accession>A0ABR2FL16</accession>
<dbReference type="SUPFAM" id="SSF50685">
    <property type="entry name" value="Barwin-like endoglucanases"/>
    <property type="match status" value="1"/>
</dbReference>